<feature type="compositionally biased region" description="Low complexity" evidence="1">
    <location>
        <begin position="847"/>
        <end position="942"/>
    </location>
</feature>
<dbReference type="AlphaFoldDB" id="A0A1F5LWJ4"/>
<feature type="chain" id="PRO_5009519950" evidence="2">
    <location>
        <begin position="28"/>
        <end position="1178"/>
    </location>
</feature>
<feature type="compositionally biased region" description="Low complexity" evidence="1">
    <location>
        <begin position="54"/>
        <end position="76"/>
    </location>
</feature>
<gene>
    <name evidence="3" type="ORF">PENARI_c002G07928</name>
</gene>
<name>A0A1F5LWJ4_PENAI</name>
<accession>A0A1F5LWJ4</accession>
<dbReference type="Proteomes" id="UP000177622">
    <property type="component" value="Unassembled WGS sequence"/>
</dbReference>
<feature type="compositionally biased region" description="Acidic residues" evidence="1">
    <location>
        <begin position="383"/>
        <end position="393"/>
    </location>
</feature>
<feature type="region of interest" description="Disordered" evidence="1">
    <location>
        <begin position="109"/>
        <end position="223"/>
    </location>
</feature>
<proteinExistence type="predicted"/>
<sequence length="1178" mass="121502">MRPSDGWSVSARWAFLVLTSIVQLTSGAAIGNSSGKSSFASTLPASTPSSLRTSSVQSKSSFNPSSSSLPSSAPKQTSSAVIVSSSDASYGFGFSSSNVIPPSSKSLISTGNIAQSTDSPVSSNVPSSSQPQSTPYFTSTAIPSSSTGSPSFSSSSGIPGSSLSRTNQLSSSGGSRSSVRSSSNTDASSTSAFSTVSTSTSIGVSSITPSSSGSSKSLSPSYANSGGPTIVSSTIVKSGSTVVVPVITGDTYSTPITLPPVTSTIQSSEATSSVSSVSSDIAGLIPIISSWKKNPDPLKTDTLNKVKSIRSEVEGLISDLGGSSSSSGCGSKKKRGLFGSIGDIIISLSCIDEDLQKVTDDINTNNVDSIDDTLDELTEDNENLTENDNEDNTESSSNSDSSTTTSSSTCTESSTAFKVTVKCVPTSFVTGSSTLPTTTCTPSTTVTTVGCSVTGLTTTISTSASATGTQIPCASDTCGKSCPMNKGPLSGASMGVIATTENCALISTSTTATLPTGSYGVAGSVGVTAPTQSSSASKRSQPNSQDNHLVDRSLVERALADVSPPYADYVRTLTPTWVSQLGDASGQWFDFPTFGHSAAGVNGIYGCTAVILASEKGVYISHIWENPVFIHGDYSPTDDNYFVSTAFNALRDGTAFAQSVTELIGTDQTPGVLNAIYAPKVFVLTPYTTDFDRQMFGISTTLRYQDRANDLAQRLANAIPGSGGEGIVMGYTRTSQQASTQEPGVAGRAILEVDPFQTWLTTPSDPASAGLQVGRWRLWVEDQLITYQDFWLPHAAAPAGAFQKRGEGYANPCRSYTNSSSSSSSSSGISTSQVSSATTFRSSISTSQPLPSGDSPSSSRFPSATSSISGSVSSSAIASSSLPRSSSTPSSEASSSSTVNPSSTPSFSSKSIFSTPPSSTGSASLAAPASSSGITSAPVTSTSSLTSASASRSSYMCMNQGGPNVATPHCQCSTTSDGQSYYATAPLISDYCTDYTTFPSSITPEPTATQAPTTATPEPIVMTEDGNIISYPSRTLEYGEVYGKQYTFTNGAGSPVTLETAAPTQTDANNKGSSQCKSVDDACQRAYEQFEDDTVYSDFASYTAKIQSGMVMVATFGQAGCVAQYKCDDYGFGMTGRQIKDAVEYMKDNDGVEKCGTTYLSNSCHVTLNYCTSCKSQH</sequence>
<dbReference type="InterPro" id="IPR029167">
    <property type="entry name" value="Mug117"/>
</dbReference>
<dbReference type="RefSeq" id="XP_022492933.1">
    <property type="nucleotide sequence ID" value="XM_022627688.1"/>
</dbReference>
<dbReference type="Pfam" id="PF15474">
    <property type="entry name" value="MU117"/>
    <property type="match status" value="1"/>
</dbReference>
<keyword evidence="4" id="KW-1185">Reference proteome</keyword>
<organism evidence="3 4">
    <name type="scientific">Penicillium arizonense</name>
    <dbReference type="NCBI Taxonomy" id="1835702"/>
    <lineage>
        <taxon>Eukaryota</taxon>
        <taxon>Fungi</taxon>
        <taxon>Dikarya</taxon>
        <taxon>Ascomycota</taxon>
        <taxon>Pezizomycotina</taxon>
        <taxon>Eurotiomycetes</taxon>
        <taxon>Eurotiomycetidae</taxon>
        <taxon>Eurotiales</taxon>
        <taxon>Aspergillaceae</taxon>
        <taxon>Penicillium</taxon>
    </lineage>
</organism>
<dbReference type="STRING" id="1835702.A0A1F5LWJ4"/>
<feature type="region of interest" description="Disordered" evidence="1">
    <location>
        <begin position="840"/>
        <end position="942"/>
    </location>
</feature>
<evidence type="ECO:0000256" key="1">
    <source>
        <dbReference type="SAM" id="MobiDB-lite"/>
    </source>
</evidence>
<feature type="region of interest" description="Disordered" evidence="1">
    <location>
        <begin position="383"/>
        <end position="410"/>
    </location>
</feature>
<feature type="compositionally biased region" description="Low complexity" evidence="1">
    <location>
        <begin position="394"/>
        <end position="410"/>
    </location>
</feature>
<evidence type="ECO:0000256" key="2">
    <source>
        <dbReference type="SAM" id="SignalP"/>
    </source>
</evidence>
<feature type="signal peptide" evidence="2">
    <location>
        <begin position="1"/>
        <end position="27"/>
    </location>
</feature>
<evidence type="ECO:0000313" key="4">
    <source>
        <dbReference type="Proteomes" id="UP000177622"/>
    </source>
</evidence>
<keyword evidence="2" id="KW-0732">Signal</keyword>
<dbReference type="EMBL" id="LXJU01000002">
    <property type="protein sequence ID" value="OGE57510.1"/>
    <property type="molecule type" value="Genomic_DNA"/>
</dbReference>
<protein>
    <submittedName>
        <fullName evidence="3">Uncharacterized protein</fullName>
    </submittedName>
</protein>
<feature type="compositionally biased region" description="Polar residues" evidence="1">
    <location>
        <begin position="32"/>
        <end position="53"/>
    </location>
</feature>
<feature type="region of interest" description="Disordered" evidence="1">
    <location>
        <begin position="32"/>
        <end position="76"/>
    </location>
</feature>
<dbReference type="GeneID" id="34572422"/>
<evidence type="ECO:0000313" key="3">
    <source>
        <dbReference type="EMBL" id="OGE57510.1"/>
    </source>
</evidence>
<dbReference type="OrthoDB" id="3886018at2759"/>
<comment type="caution">
    <text evidence="3">The sequence shown here is derived from an EMBL/GenBank/DDBJ whole genome shotgun (WGS) entry which is preliminary data.</text>
</comment>
<feature type="compositionally biased region" description="Low complexity" evidence="1">
    <location>
        <begin position="116"/>
        <end position="221"/>
    </location>
</feature>
<reference evidence="3 4" key="1">
    <citation type="journal article" date="2016" name="Sci. Rep.">
        <title>Penicillium arizonense, a new, genome sequenced fungal species, reveals a high chemical diversity in secreted metabolites.</title>
        <authorList>
            <person name="Grijseels S."/>
            <person name="Nielsen J.C."/>
            <person name="Randelovic M."/>
            <person name="Nielsen J."/>
            <person name="Nielsen K.F."/>
            <person name="Workman M."/>
            <person name="Frisvad J.C."/>
        </authorList>
    </citation>
    <scope>NUCLEOTIDE SEQUENCE [LARGE SCALE GENOMIC DNA]</scope>
    <source>
        <strain evidence="3 4">CBS 141311</strain>
    </source>
</reference>